<organism evidence="3 4">
    <name type="scientific">Anaerocolumna xylanovorans DSM 12503</name>
    <dbReference type="NCBI Taxonomy" id="1121345"/>
    <lineage>
        <taxon>Bacteria</taxon>
        <taxon>Bacillati</taxon>
        <taxon>Bacillota</taxon>
        <taxon>Clostridia</taxon>
        <taxon>Lachnospirales</taxon>
        <taxon>Lachnospiraceae</taxon>
        <taxon>Anaerocolumna</taxon>
    </lineage>
</organism>
<gene>
    <name evidence="3" type="ORF">SAMN02745217_02156</name>
</gene>
<dbReference type="AlphaFoldDB" id="A0A1M7Y952"/>
<dbReference type="RefSeq" id="WP_073588861.1">
    <property type="nucleotide sequence ID" value="NZ_FRFD01000006.1"/>
</dbReference>
<keyword evidence="4" id="KW-1185">Reference proteome</keyword>
<dbReference type="GO" id="GO:0005886">
    <property type="term" value="C:plasma membrane"/>
    <property type="evidence" value="ECO:0007669"/>
    <property type="project" value="InterPro"/>
</dbReference>
<evidence type="ECO:0000313" key="4">
    <source>
        <dbReference type="Proteomes" id="UP000184612"/>
    </source>
</evidence>
<feature type="domain" description="Band 7" evidence="2">
    <location>
        <begin position="131"/>
        <end position="290"/>
    </location>
</feature>
<sequence>MKVIINENERGFLFRNGMFQRMLVPGRHDVTSLFGETCFKTTVSRMINIKDIDINVLLRDINFVNSVAMIEVPDLHFALHYEDGRAVEALNPGTYYFWKIFHEHSFQLIDISKPAVNLPKEMMSIVPSRLYSQMTVAEGETGLLYFDGKFQGELSPGSHCFWNSAVKVSCQIVDMRTQQLDVNSQEILTADKVTLRLNFVCTYKITDAVNINNLLKDYKTQIYVTTQLVLREYVGRLKFDELLEQKDSLAGFVLEKLREKQDSLFIEFTDAGLKDIILPGEIRDIMNTVLIAEKNAQANVISRREEVASTRSLLNTAKLMEENTTLYKLKELEYLEKICDKVGSISIGNGNLLGQLSDILYAKR</sequence>
<dbReference type="Proteomes" id="UP000184612">
    <property type="component" value="Unassembled WGS sequence"/>
</dbReference>
<evidence type="ECO:0000256" key="1">
    <source>
        <dbReference type="ARBA" id="ARBA00008164"/>
    </source>
</evidence>
<dbReference type="EMBL" id="FRFD01000006">
    <property type="protein sequence ID" value="SHO49164.1"/>
    <property type="molecule type" value="Genomic_DNA"/>
</dbReference>
<dbReference type="PANTHER" id="PTHR10264">
    <property type="entry name" value="BAND 7 PROTEIN-RELATED"/>
    <property type="match status" value="1"/>
</dbReference>
<dbReference type="InterPro" id="IPR043202">
    <property type="entry name" value="Band-7_stomatin-like"/>
</dbReference>
<dbReference type="Gene3D" id="3.30.479.30">
    <property type="entry name" value="Band 7 domain"/>
    <property type="match status" value="1"/>
</dbReference>
<dbReference type="Pfam" id="PF01145">
    <property type="entry name" value="Band_7"/>
    <property type="match status" value="1"/>
</dbReference>
<evidence type="ECO:0000313" key="3">
    <source>
        <dbReference type="EMBL" id="SHO49164.1"/>
    </source>
</evidence>
<proteinExistence type="inferred from homology"/>
<dbReference type="STRING" id="1121345.SAMN02745217_02156"/>
<protein>
    <submittedName>
        <fullName evidence="3">SPFH domain / Band 7 family protein</fullName>
    </submittedName>
</protein>
<comment type="similarity">
    <text evidence="1">Belongs to the band 7/mec-2 family.</text>
</comment>
<accession>A0A1M7Y952</accession>
<dbReference type="InterPro" id="IPR001107">
    <property type="entry name" value="Band_7"/>
</dbReference>
<dbReference type="PANTHER" id="PTHR10264:SF83">
    <property type="entry name" value="BLL5629 PROTEIN"/>
    <property type="match status" value="1"/>
</dbReference>
<name>A0A1M7Y952_9FIRM</name>
<evidence type="ECO:0000259" key="2">
    <source>
        <dbReference type="SMART" id="SM00244"/>
    </source>
</evidence>
<dbReference type="SUPFAM" id="SSF117892">
    <property type="entry name" value="Band 7/SPFH domain"/>
    <property type="match status" value="1"/>
</dbReference>
<dbReference type="InterPro" id="IPR036013">
    <property type="entry name" value="Band_7/SPFH_dom_sf"/>
</dbReference>
<dbReference type="SMART" id="SM00244">
    <property type="entry name" value="PHB"/>
    <property type="match status" value="1"/>
</dbReference>
<dbReference type="OrthoDB" id="5501731at2"/>
<dbReference type="CDD" id="cd13438">
    <property type="entry name" value="SPFH_eoslipins_u2"/>
    <property type="match status" value="1"/>
</dbReference>
<reference evidence="3 4" key="1">
    <citation type="submission" date="2016-12" db="EMBL/GenBank/DDBJ databases">
        <authorList>
            <person name="Song W.-J."/>
            <person name="Kurnit D.M."/>
        </authorList>
    </citation>
    <scope>NUCLEOTIDE SEQUENCE [LARGE SCALE GENOMIC DNA]</scope>
    <source>
        <strain evidence="3 4">DSM 12503</strain>
    </source>
</reference>